<accession>A0ABP0TTW2</accession>
<dbReference type="Pfam" id="PF02290">
    <property type="entry name" value="SRP14"/>
    <property type="match status" value="1"/>
</dbReference>
<gene>
    <name evidence="8" type="ORF">CSSPTR1EN2_LOCUS7614</name>
</gene>
<evidence type="ECO:0000256" key="6">
    <source>
        <dbReference type="ARBA" id="ARBA00023274"/>
    </source>
</evidence>
<dbReference type="InterPro" id="IPR003210">
    <property type="entry name" value="Signal_recog_particle_SRP14"/>
</dbReference>
<dbReference type="InterPro" id="IPR009018">
    <property type="entry name" value="Signal_recog_particle_SRP9/14"/>
</dbReference>
<dbReference type="SUPFAM" id="SSF54762">
    <property type="entry name" value="Signal recognition particle alu RNA binding heterodimer, SRP9/14"/>
    <property type="match status" value="1"/>
</dbReference>
<dbReference type="Proteomes" id="UP001497512">
    <property type="component" value="Chromosome 14"/>
</dbReference>
<evidence type="ECO:0000256" key="2">
    <source>
        <dbReference type="ARBA" id="ARBA00010349"/>
    </source>
</evidence>
<comment type="similarity">
    <text evidence="2 7">Belongs to the SRP14 family.</text>
</comment>
<evidence type="ECO:0000256" key="4">
    <source>
        <dbReference type="ARBA" id="ARBA00022884"/>
    </source>
</evidence>
<evidence type="ECO:0000256" key="5">
    <source>
        <dbReference type="ARBA" id="ARBA00023135"/>
    </source>
</evidence>
<dbReference type="PANTHER" id="PTHR12013">
    <property type="entry name" value="SIGNAL RECOGNITION PARTICLE 14 KD PROTEIN"/>
    <property type="match status" value="1"/>
</dbReference>
<evidence type="ECO:0000256" key="1">
    <source>
        <dbReference type="ARBA" id="ARBA00004496"/>
    </source>
</evidence>
<keyword evidence="5 7" id="KW-0733">Signal recognition particle</keyword>
<evidence type="ECO:0000256" key="7">
    <source>
        <dbReference type="RuleBase" id="RU368100"/>
    </source>
</evidence>
<evidence type="ECO:0000256" key="3">
    <source>
        <dbReference type="ARBA" id="ARBA00022490"/>
    </source>
</evidence>
<comment type="subunit">
    <text evidence="7">Heterodimer with SRP9; binds RNA as heterodimer. Component of a signal recognition particle (SRP) complex that consists of a 7SL RNA molecule of 300 nucleotides and six protein subunits: SRP72, SRP68, SRP54, SRP19, SRP14 and SRP9.</text>
</comment>
<comment type="function">
    <text evidence="7">Component of the signal recognition particle (SRP) complex, a ribonucleoprotein complex that mediates the cotranslational targeting of secretory and membrane proteins to the endoplasmic reticulum (ER). SRP9 together with SRP14 and the Alu portion of the SRP RNA, constitutes the elongation arrest domain of SRP. The complex of SRP9 and SRP14 is required for SRP RNA binding.</text>
</comment>
<keyword evidence="3 7" id="KW-0963">Cytoplasm</keyword>
<comment type="subcellular location">
    <subcellularLocation>
        <location evidence="1 7">Cytoplasm</location>
    </subcellularLocation>
</comment>
<organism evidence="8 9">
    <name type="scientific">Sphagnum troendelagicum</name>
    <dbReference type="NCBI Taxonomy" id="128251"/>
    <lineage>
        <taxon>Eukaryota</taxon>
        <taxon>Viridiplantae</taxon>
        <taxon>Streptophyta</taxon>
        <taxon>Embryophyta</taxon>
        <taxon>Bryophyta</taxon>
        <taxon>Sphagnophytina</taxon>
        <taxon>Sphagnopsida</taxon>
        <taxon>Sphagnales</taxon>
        <taxon>Sphagnaceae</taxon>
        <taxon>Sphagnum</taxon>
    </lineage>
</organism>
<dbReference type="EMBL" id="OZ019906">
    <property type="protein sequence ID" value="CAK9204894.1"/>
    <property type="molecule type" value="Genomic_DNA"/>
</dbReference>
<dbReference type="Gene3D" id="3.30.720.10">
    <property type="entry name" value="Signal recognition particle alu RNA binding heterodimer, srp9/1"/>
    <property type="match status" value="1"/>
</dbReference>
<keyword evidence="9" id="KW-1185">Reference proteome</keyword>
<evidence type="ECO:0000313" key="9">
    <source>
        <dbReference type="Proteomes" id="UP001497512"/>
    </source>
</evidence>
<reference evidence="8" key="1">
    <citation type="submission" date="2024-02" db="EMBL/GenBank/DDBJ databases">
        <authorList>
            <consortium name="ELIXIR-Norway"/>
            <consortium name="Elixir Norway"/>
        </authorList>
    </citation>
    <scope>NUCLEOTIDE SEQUENCE</scope>
</reference>
<sequence>MVLLEADPFLNELTKLYERNKTSGSVWVTMKRSTLKHQKKRKTIEESPAVEPEYRCLVRATDGKKTISCTLSAKDHQRFQTSYATVLKAHMDALKKREKKDKKSASTKAPGS</sequence>
<evidence type="ECO:0000313" key="8">
    <source>
        <dbReference type="EMBL" id="CAK9204894.1"/>
    </source>
</evidence>
<proteinExistence type="inferred from homology"/>
<name>A0ABP0TTW2_9BRYO</name>
<keyword evidence="6 7" id="KW-0687">Ribonucleoprotein</keyword>
<protein>
    <recommendedName>
        <fullName evidence="7">Signal recognition particle 14 kDa protein</fullName>
        <shortName evidence="7">SRP14</shortName>
    </recommendedName>
</protein>
<keyword evidence="4 7" id="KW-0694">RNA-binding</keyword>